<keyword evidence="2" id="KW-0963">Cytoplasm</keyword>
<dbReference type="InterPro" id="IPR029063">
    <property type="entry name" value="SAM-dependent_MTases_sf"/>
</dbReference>
<dbReference type="EMBL" id="LVLJ01001092">
    <property type="protein sequence ID" value="OAE31478.1"/>
    <property type="molecule type" value="Genomic_DNA"/>
</dbReference>
<dbReference type="GO" id="GO:0003676">
    <property type="term" value="F:nucleic acid binding"/>
    <property type="evidence" value="ECO:0007669"/>
    <property type="project" value="InterPro"/>
</dbReference>
<organism evidence="6 7">
    <name type="scientific">Marchantia polymorpha subsp. ruderalis</name>
    <dbReference type="NCBI Taxonomy" id="1480154"/>
    <lineage>
        <taxon>Eukaryota</taxon>
        <taxon>Viridiplantae</taxon>
        <taxon>Streptophyta</taxon>
        <taxon>Embryophyta</taxon>
        <taxon>Marchantiophyta</taxon>
        <taxon>Marchantiopsida</taxon>
        <taxon>Marchantiidae</taxon>
        <taxon>Marchantiales</taxon>
        <taxon>Marchantiaceae</taxon>
        <taxon>Marchantia</taxon>
    </lineage>
</organism>
<dbReference type="Proteomes" id="UP000077202">
    <property type="component" value="Unassembled WGS sequence"/>
</dbReference>
<dbReference type="GO" id="GO:0016279">
    <property type="term" value="F:protein-lysine N-methyltransferase activity"/>
    <property type="evidence" value="ECO:0007669"/>
    <property type="project" value="InterPro"/>
</dbReference>
<feature type="compositionally biased region" description="Basic and acidic residues" evidence="5">
    <location>
        <begin position="95"/>
        <end position="130"/>
    </location>
</feature>
<feature type="region of interest" description="Disordered" evidence="5">
    <location>
        <begin position="1"/>
        <end position="20"/>
    </location>
</feature>
<dbReference type="PANTHER" id="PTHR13200">
    <property type="entry name" value="EEF1A LYSINE METHYLTRANSFERASE 1"/>
    <property type="match status" value="1"/>
</dbReference>
<reference evidence="6" key="1">
    <citation type="submission" date="2016-03" db="EMBL/GenBank/DDBJ databases">
        <title>Mechanisms controlling the formation of the plant cell surface in tip-growing cells are functionally conserved among land plants.</title>
        <authorList>
            <person name="Honkanen S."/>
            <person name="Jones V.A."/>
            <person name="Morieri G."/>
            <person name="Champion C."/>
            <person name="Hetherington A.J."/>
            <person name="Kelly S."/>
            <person name="Saint-Marcoux D."/>
            <person name="Proust H."/>
            <person name="Prescott H."/>
            <person name="Dolan L."/>
        </authorList>
    </citation>
    <scope>NUCLEOTIDE SEQUENCE [LARGE SCALE GENOMIC DNA]</scope>
    <source>
        <tissue evidence="6">Whole gametophyte</tissue>
    </source>
</reference>
<dbReference type="InterPro" id="IPR019369">
    <property type="entry name" value="Efm5/EEF1AKMT1"/>
</dbReference>
<comment type="subcellular location">
    <subcellularLocation>
        <location evidence="1">Cytoplasm</location>
    </subcellularLocation>
</comment>
<name>A0A176WE08_MARPO</name>
<evidence type="ECO:0000256" key="2">
    <source>
        <dbReference type="ARBA" id="ARBA00022490"/>
    </source>
</evidence>
<evidence type="ECO:0000256" key="3">
    <source>
        <dbReference type="ARBA" id="ARBA00022603"/>
    </source>
</evidence>
<keyword evidence="3" id="KW-0489">Methyltransferase</keyword>
<dbReference type="SUPFAM" id="SSF53335">
    <property type="entry name" value="S-adenosyl-L-methionine-dependent methyltransferases"/>
    <property type="match status" value="1"/>
</dbReference>
<dbReference type="Pfam" id="PF10237">
    <property type="entry name" value="N6-adenineMlase"/>
    <property type="match status" value="1"/>
</dbReference>
<keyword evidence="4" id="KW-0808">Transferase</keyword>
<evidence type="ECO:0000256" key="5">
    <source>
        <dbReference type="SAM" id="MobiDB-lite"/>
    </source>
</evidence>
<dbReference type="PROSITE" id="PS00092">
    <property type="entry name" value="N6_MTASE"/>
    <property type="match status" value="1"/>
</dbReference>
<dbReference type="GO" id="GO:0005737">
    <property type="term" value="C:cytoplasm"/>
    <property type="evidence" value="ECO:0007669"/>
    <property type="project" value="UniProtKB-SubCell"/>
</dbReference>
<dbReference type="InterPro" id="IPR002052">
    <property type="entry name" value="DNA_methylase_N6_adenine_CS"/>
</dbReference>
<dbReference type="GO" id="GO:0032259">
    <property type="term" value="P:methylation"/>
    <property type="evidence" value="ECO:0007669"/>
    <property type="project" value="UniProtKB-KW"/>
</dbReference>
<protein>
    <submittedName>
        <fullName evidence="6">Uncharacterized protein</fullName>
    </submittedName>
</protein>
<dbReference type="InterPro" id="IPR041370">
    <property type="entry name" value="Mlase_EEF1AKMT1/ZCCHC4"/>
</dbReference>
<proteinExistence type="predicted"/>
<evidence type="ECO:0000313" key="7">
    <source>
        <dbReference type="Proteomes" id="UP000077202"/>
    </source>
</evidence>
<evidence type="ECO:0000256" key="4">
    <source>
        <dbReference type="ARBA" id="ARBA00022679"/>
    </source>
</evidence>
<keyword evidence="7" id="KW-1185">Reference proteome</keyword>
<accession>A0A176WE08</accession>
<dbReference type="PANTHER" id="PTHR13200:SF1">
    <property type="entry name" value="NUCLEIC ACID BINDING PROTEIN"/>
    <property type="match status" value="1"/>
</dbReference>
<evidence type="ECO:0000256" key="1">
    <source>
        <dbReference type="ARBA" id="ARBA00004496"/>
    </source>
</evidence>
<feature type="region of interest" description="Disordered" evidence="5">
    <location>
        <begin position="92"/>
        <end position="130"/>
    </location>
</feature>
<comment type="caution">
    <text evidence="6">The sequence shown here is derived from an EMBL/GenBank/DDBJ whole genome shotgun (WGS) entry which is preliminary data.</text>
</comment>
<gene>
    <name evidence="6" type="ORF">AXG93_3128s1150</name>
</gene>
<sequence>MDRVKGTSSVNQPGDRDVHGAFGSAHAWSMRSRVGCASDVRETAVKPSGVHWAHWIHQKGKGNGKTGAAGEDRLDSNAVAIREGLCLSSARGAGRRTEAKRREEKARRQKGEEIGDERLSERARERGIGRSRESEGDLLRRFLRRNSDIMVCEESLTAHNAFVARTREKWEFNQYWYSAHTIKVMAKEIEENATKVAFLSTPSVYFSLKNGQLKKRSFFFDVDTQWAGFPNYVRWDYNQPLAIDESLHHTFDCVVIDPPFVTHEVWAKYAETAQLLLTSGGKIILSTIRENAEILKRMLQVEPQAGEVPVAQTISACFLRKLHAREAMYTE</sequence>
<feature type="compositionally biased region" description="Polar residues" evidence="5">
    <location>
        <begin position="1"/>
        <end position="12"/>
    </location>
</feature>
<dbReference type="AlphaFoldDB" id="A0A176WE08"/>
<evidence type="ECO:0000313" key="6">
    <source>
        <dbReference type="EMBL" id="OAE31478.1"/>
    </source>
</evidence>